<dbReference type="InterPro" id="IPR029044">
    <property type="entry name" value="Nucleotide-diphossugar_trans"/>
</dbReference>
<dbReference type="Proteomes" id="UP000620550">
    <property type="component" value="Unassembled WGS sequence"/>
</dbReference>
<organism evidence="2 3">
    <name type="scientific">Sphingobacterium griseoflavum</name>
    <dbReference type="NCBI Taxonomy" id="1474952"/>
    <lineage>
        <taxon>Bacteria</taxon>
        <taxon>Pseudomonadati</taxon>
        <taxon>Bacteroidota</taxon>
        <taxon>Sphingobacteriia</taxon>
        <taxon>Sphingobacteriales</taxon>
        <taxon>Sphingobacteriaceae</taxon>
        <taxon>Sphingobacterium</taxon>
    </lineage>
</organism>
<dbReference type="GO" id="GO:0016740">
    <property type="term" value="F:transferase activity"/>
    <property type="evidence" value="ECO:0007669"/>
    <property type="project" value="UniProtKB-KW"/>
</dbReference>
<feature type="domain" description="Glycosyltransferase 2-like" evidence="1">
    <location>
        <begin position="10"/>
        <end position="159"/>
    </location>
</feature>
<dbReference type="PANTHER" id="PTHR43685:SF2">
    <property type="entry name" value="GLYCOSYLTRANSFERASE 2-LIKE DOMAIN-CONTAINING PROTEIN"/>
    <property type="match status" value="1"/>
</dbReference>
<gene>
    <name evidence="2" type="ORF">GCM10017764_28540</name>
</gene>
<evidence type="ECO:0000313" key="2">
    <source>
        <dbReference type="EMBL" id="GHE43547.1"/>
    </source>
</evidence>
<dbReference type="Gene3D" id="3.90.550.10">
    <property type="entry name" value="Spore Coat Polysaccharide Biosynthesis Protein SpsA, Chain A"/>
    <property type="match status" value="1"/>
</dbReference>
<keyword evidence="2" id="KW-0808">Transferase</keyword>
<reference evidence="3" key="1">
    <citation type="journal article" date="2019" name="Int. J. Syst. Evol. Microbiol.">
        <title>The Global Catalogue of Microorganisms (GCM) 10K type strain sequencing project: providing services to taxonomists for standard genome sequencing and annotation.</title>
        <authorList>
            <consortium name="The Broad Institute Genomics Platform"/>
            <consortium name="The Broad Institute Genome Sequencing Center for Infectious Disease"/>
            <person name="Wu L."/>
            <person name="Ma J."/>
        </authorList>
    </citation>
    <scope>NUCLEOTIDE SEQUENCE [LARGE SCALE GENOMIC DNA]</scope>
    <source>
        <strain evidence="3">CGMCC 1.12966</strain>
    </source>
</reference>
<proteinExistence type="predicted"/>
<protein>
    <submittedName>
        <fullName evidence="2">Glycosyl transferase</fullName>
    </submittedName>
</protein>
<evidence type="ECO:0000259" key="1">
    <source>
        <dbReference type="Pfam" id="PF00535"/>
    </source>
</evidence>
<dbReference type="InterPro" id="IPR050834">
    <property type="entry name" value="Glycosyltransf_2"/>
</dbReference>
<comment type="caution">
    <text evidence="2">The sequence shown here is derived from an EMBL/GenBank/DDBJ whole genome shotgun (WGS) entry which is preliminary data.</text>
</comment>
<dbReference type="SUPFAM" id="SSF53448">
    <property type="entry name" value="Nucleotide-diphospho-sugar transferases"/>
    <property type="match status" value="1"/>
</dbReference>
<keyword evidence="3" id="KW-1185">Reference proteome</keyword>
<sequence length="294" mass="34609">MVKDVFPLVSVVVPCFNAESTIIETLDSILLQDYRNIEIIIVNDGSTDSSLDLINAFAARGTNVNVIAQANFGQSRARNVGMHAAKGEYIMFLDADDLLATTYVSECVEVFRQRPEVLLVYSDMELFERETGVFHLDAFNLRQFLIRNCIPSFCMCRTKQIRDLGGFDEAMECNEDWECWIRMIANYSPDVFKIPKPLYFYRKRNTLDSVTDRSVRQDKVDDSFIYVYHKHYRFYKQNKLSISDFFALVIDNGFWKARYYNVWFRRFFYKLFKKSKYEAIEANTSFFHVRRDGK</sequence>
<dbReference type="PANTHER" id="PTHR43685">
    <property type="entry name" value="GLYCOSYLTRANSFERASE"/>
    <property type="match status" value="1"/>
</dbReference>
<dbReference type="EMBL" id="BNAF01000011">
    <property type="protein sequence ID" value="GHE43547.1"/>
    <property type="molecule type" value="Genomic_DNA"/>
</dbReference>
<accession>A0ABQ3HX64</accession>
<dbReference type="InterPro" id="IPR001173">
    <property type="entry name" value="Glyco_trans_2-like"/>
</dbReference>
<evidence type="ECO:0000313" key="3">
    <source>
        <dbReference type="Proteomes" id="UP000620550"/>
    </source>
</evidence>
<name>A0ABQ3HX64_9SPHI</name>
<dbReference type="Pfam" id="PF00535">
    <property type="entry name" value="Glycos_transf_2"/>
    <property type="match status" value="1"/>
</dbReference>
<dbReference type="RefSeq" id="WP_189627377.1">
    <property type="nucleotide sequence ID" value="NZ_BNAF01000011.1"/>
</dbReference>